<dbReference type="AlphaFoldDB" id="X1ELY4"/>
<accession>X1ELY4</accession>
<dbReference type="EMBL" id="BART01039549">
    <property type="protein sequence ID" value="GAH21360.1"/>
    <property type="molecule type" value="Genomic_DNA"/>
</dbReference>
<reference evidence="1" key="1">
    <citation type="journal article" date="2014" name="Front. Microbiol.">
        <title>High frequency of phylogenetically diverse reductive dehalogenase-homologous genes in deep subseafloor sedimentary metagenomes.</title>
        <authorList>
            <person name="Kawai M."/>
            <person name="Futagami T."/>
            <person name="Toyoda A."/>
            <person name="Takaki Y."/>
            <person name="Nishi S."/>
            <person name="Hori S."/>
            <person name="Arai W."/>
            <person name="Tsubouchi T."/>
            <person name="Morono Y."/>
            <person name="Uchiyama I."/>
            <person name="Ito T."/>
            <person name="Fujiyama A."/>
            <person name="Inagaki F."/>
            <person name="Takami H."/>
        </authorList>
    </citation>
    <scope>NUCLEOTIDE SEQUENCE</scope>
    <source>
        <strain evidence="1">Expedition CK06-06</strain>
    </source>
</reference>
<name>X1ELY4_9ZZZZ</name>
<protein>
    <submittedName>
        <fullName evidence="1">Uncharacterized protein</fullName>
    </submittedName>
</protein>
<gene>
    <name evidence="1" type="ORF">S01H4_64939</name>
</gene>
<sequence length="106" mass="12183">FKISDMNQLLGQKNLKIYNHKNDDVFGILSNAVTCKDELVILKSKARSKCIEDGMDHEEFEEHWDYNIAGSKGKYSYSVVDDEISFDEIGMILDEDEDIINPPYSD</sequence>
<organism evidence="1">
    <name type="scientific">marine sediment metagenome</name>
    <dbReference type="NCBI Taxonomy" id="412755"/>
    <lineage>
        <taxon>unclassified sequences</taxon>
        <taxon>metagenomes</taxon>
        <taxon>ecological metagenomes</taxon>
    </lineage>
</organism>
<proteinExistence type="predicted"/>
<evidence type="ECO:0000313" key="1">
    <source>
        <dbReference type="EMBL" id="GAH21360.1"/>
    </source>
</evidence>
<feature type="non-terminal residue" evidence="1">
    <location>
        <position position="1"/>
    </location>
</feature>
<comment type="caution">
    <text evidence="1">The sequence shown here is derived from an EMBL/GenBank/DDBJ whole genome shotgun (WGS) entry which is preliminary data.</text>
</comment>